<reference evidence="2 3" key="1">
    <citation type="submission" date="2019-03" db="EMBL/GenBank/DDBJ databases">
        <title>Genomic Encyclopedia of Type Strains, Phase IV (KMG-IV): sequencing the most valuable type-strain genomes for metagenomic binning, comparative biology and taxonomic classification.</title>
        <authorList>
            <person name="Goeker M."/>
        </authorList>
    </citation>
    <scope>NUCLEOTIDE SEQUENCE [LARGE SCALE GENOMIC DNA]</scope>
    <source>
        <strain evidence="2 3">DSM 45361</strain>
    </source>
</reference>
<proteinExistence type="predicted"/>
<sequence>MIRARTMRTWVVAAGFALATAITAVAPATASAAPHASTPSVAVNAPSSVASTYFYFTPVPASQRVACYGYYGTFKAGSSVMVVDWIHTSDECFGISTDRTIWHAWPNSGGWKKLGGGGSADDVAGVVNEQSDGTKGVVVWAASNNSYWAQEYHPVTGWTNSWYRIA</sequence>
<accession>A0A4R6SD29</accession>
<name>A0A4R6SD29_LABRH</name>
<evidence type="ECO:0008006" key="4">
    <source>
        <dbReference type="Google" id="ProtNLM"/>
    </source>
</evidence>
<feature type="signal peptide" evidence="1">
    <location>
        <begin position="1"/>
        <end position="32"/>
    </location>
</feature>
<dbReference type="EMBL" id="SNXZ01000003">
    <property type="protein sequence ID" value="TDP97604.1"/>
    <property type="molecule type" value="Genomic_DNA"/>
</dbReference>
<evidence type="ECO:0000313" key="3">
    <source>
        <dbReference type="Proteomes" id="UP000295444"/>
    </source>
</evidence>
<organism evidence="2 3">
    <name type="scientific">Labedaea rhizosphaerae</name>
    <dbReference type="NCBI Taxonomy" id="598644"/>
    <lineage>
        <taxon>Bacteria</taxon>
        <taxon>Bacillati</taxon>
        <taxon>Actinomycetota</taxon>
        <taxon>Actinomycetes</taxon>
        <taxon>Pseudonocardiales</taxon>
        <taxon>Pseudonocardiaceae</taxon>
        <taxon>Labedaea</taxon>
    </lineage>
</organism>
<dbReference type="Proteomes" id="UP000295444">
    <property type="component" value="Unassembled WGS sequence"/>
</dbReference>
<protein>
    <recommendedName>
        <fullName evidence="4">Peptidase inhibitor family I36</fullName>
    </recommendedName>
</protein>
<dbReference type="RefSeq" id="WP_133850781.1">
    <property type="nucleotide sequence ID" value="NZ_SNXZ01000003.1"/>
</dbReference>
<dbReference type="OrthoDB" id="4250829at2"/>
<dbReference type="AlphaFoldDB" id="A0A4R6SD29"/>
<gene>
    <name evidence="2" type="ORF">EV186_103568</name>
</gene>
<evidence type="ECO:0000313" key="2">
    <source>
        <dbReference type="EMBL" id="TDP97604.1"/>
    </source>
</evidence>
<comment type="caution">
    <text evidence="2">The sequence shown here is derived from an EMBL/GenBank/DDBJ whole genome shotgun (WGS) entry which is preliminary data.</text>
</comment>
<keyword evidence="1" id="KW-0732">Signal</keyword>
<keyword evidence="3" id="KW-1185">Reference proteome</keyword>
<evidence type="ECO:0000256" key="1">
    <source>
        <dbReference type="SAM" id="SignalP"/>
    </source>
</evidence>
<feature type="chain" id="PRO_5020799810" description="Peptidase inhibitor family I36" evidence="1">
    <location>
        <begin position="33"/>
        <end position="166"/>
    </location>
</feature>